<dbReference type="EMBL" id="JBAWSY010000022">
    <property type="protein sequence ID" value="MEI4771589.1"/>
    <property type="molecule type" value="Genomic_DNA"/>
</dbReference>
<dbReference type="InterPro" id="IPR004869">
    <property type="entry name" value="MMPL_dom"/>
</dbReference>
<keyword evidence="3" id="KW-1003">Cell membrane</keyword>
<dbReference type="Pfam" id="PF03176">
    <property type="entry name" value="MMPL"/>
    <property type="match status" value="1"/>
</dbReference>
<keyword evidence="4 7" id="KW-0812">Transmembrane</keyword>
<feature type="transmembrane region" description="Helical" evidence="7">
    <location>
        <begin position="173"/>
        <end position="191"/>
    </location>
</feature>
<feature type="transmembrane region" description="Helical" evidence="7">
    <location>
        <begin position="6"/>
        <end position="26"/>
    </location>
</feature>
<dbReference type="InterPro" id="IPR050545">
    <property type="entry name" value="Mycobact_MmpL"/>
</dbReference>
<dbReference type="SUPFAM" id="SSF82866">
    <property type="entry name" value="Multidrug efflux transporter AcrB transmembrane domain"/>
    <property type="match status" value="1"/>
</dbReference>
<comment type="caution">
    <text evidence="9">The sequence shown here is derived from an EMBL/GenBank/DDBJ whole genome shotgun (WGS) entry which is preliminary data.</text>
</comment>
<dbReference type="Proteomes" id="UP001364890">
    <property type="component" value="Unassembled WGS sequence"/>
</dbReference>
<dbReference type="PANTHER" id="PTHR33406">
    <property type="entry name" value="MEMBRANE PROTEIN MJ1562-RELATED"/>
    <property type="match status" value="1"/>
</dbReference>
<evidence type="ECO:0000259" key="8">
    <source>
        <dbReference type="Pfam" id="PF03176"/>
    </source>
</evidence>
<keyword evidence="10" id="KW-1185">Reference proteome</keyword>
<evidence type="ECO:0000256" key="7">
    <source>
        <dbReference type="SAM" id="Phobius"/>
    </source>
</evidence>
<protein>
    <submittedName>
        <fullName evidence="9">MMPL family transporter</fullName>
    </submittedName>
</protein>
<evidence type="ECO:0000313" key="10">
    <source>
        <dbReference type="Proteomes" id="UP001364890"/>
    </source>
</evidence>
<name>A0ABU8F998_9BACI</name>
<feature type="transmembrane region" description="Helical" evidence="7">
    <location>
        <begin position="197"/>
        <end position="219"/>
    </location>
</feature>
<keyword evidence="5 7" id="KW-1133">Transmembrane helix</keyword>
<keyword evidence="6 7" id="KW-0472">Membrane</keyword>
<comment type="subcellular location">
    <subcellularLocation>
        <location evidence="1">Cell membrane</location>
        <topology evidence="1">Multi-pass membrane protein</topology>
    </subcellularLocation>
</comment>
<evidence type="ECO:0000256" key="3">
    <source>
        <dbReference type="ARBA" id="ARBA00022475"/>
    </source>
</evidence>
<comment type="similarity">
    <text evidence="2">Belongs to the resistance-nodulation-cell division (RND) (TC 2.A.6) family. MmpL subfamily.</text>
</comment>
<organism evidence="9 10">
    <name type="scientific">Psychrobacillus mangrovi</name>
    <dbReference type="NCBI Taxonomy" id="3117745"/>
    <lineage>
        <taxon>Bacteria</taxon>
        <taxon>Bacillati</taxon>
        <taxon>Bacillota</taxon>
        <taxon>Bacilli</taxon>
        <taxon>Bacillales</taxon>
        <taxon>Bacillaceae</taxon>
        <taxon>Psychrobacillus</taxon>
    </lineage>
</organism>
<evidence type="ECO:0000256" key="1">
    <source>
        <dbReference type="ARBA" id="ARBA00004651"/>
    </source>
</evidence>
<dbReference type="PANTHER" id="PTHR33406:SF6">
    <property type="entry name" value="MEMBRANE PROTEIN YDGH-RELATED"/>
    <property type="match status" value="1"/>
</dbReference>
<gene>
    <name evidence="9" type="ORF">WAX74_18345</name>
</gene>
<reference evidence="9 10" key="1">
    <citation type="submission" date="2024-01" db="EMBL/GenBank/DDBJ databases">
        <title>Seven novel Bacillus-like species.</title>
        <authorList>
            <person name="Liu G."/>
        </authorList>
    </citation>
    <scope>NUCLEOTIDE SEQUENCE [LARGE SCALE GENOMIC DNA]</scope>
    <source>
        <strain evidence="9 10">FJAT-51614</strain>
    </source>
</reference>
<sequence length="233" mass="26147">MKNKRHWLIVIAAWLSIVILLSFLAPSGKEVASTSKNAGLPETALSLQADKIIKENFSTRDGLPLLIVFENKKRASDEEFQEVLELMEKNYSNMPRFSQIPMDQRASFVSEDQKTFFVPLILQANLESKEVHEKVKEIKNNVSQIVPSDFNIYYTGPAGIASDTIELFSQADLILLLATVCIIFILLILIYRSFLLAVIPLIGAGIVYGVVDRILVSLVSSHQLRLKTKPFPL</sequence>
<evidence type="ECO:0000313" key="9">
    <source>
        <dbReference type="EMBL" id="MEI4771589.1"/>
    </source>
</evidence>
<accession>A0ABU8F998</accession>
<feature type="domain" description="Membrane transport protein MMPL" evidence="8">
    <location>
        <begin position="40"/>
        <end position="222"/>
    </location>
</feature>
<proteinExistence type="inferred from homology"/>
<evidence type="ECO:0000256" key="4">
    <source>
        <dbReference type="ARBA" id="ARBA00022692"/>
    </source>
</evidence>
<evidence type="ECO:0000256" key="2">
    <source>
        <dbReference type="ARBA" id="ARBA00010157"/>
    </source>
</evidence>
<evidence type="ECO:0000256" key="5">
    <source>
        <dbReference type="ARBA" id="ARBA00022989"/>
    </source>
</evidence>
<evidence type="ECO:0000256" key="6">
    <source>
        <dbReference type="ARBA" id="ARBA00023136"/>
    </source>
</evidence>